<gene>
    <name evidence="1" type="ORF">HYALB_00000716</name>
</gene>
<dbReference type="AlphaFoldDB" id="A0A9N9Q8N5"/>
<proteinExistence type="predicted"/>
<accession>A0A9N9Q8N5</accession>
<comment type="caution">
    <text evidence="1">The sequence shown here is derived from an EMBL/GenBank/DDBJ whole genome shotgun (WGS) entry which is preliminary data.</text>
</comment>
<evidence type="ECO:0000313" key="2">
    <source>
        <dbReference type="Proteomes" id="UP000701801"/>
    </source>
</evidence>
<protein>
    <submittedName>
        <fullName evidence="1">Uncharacterized protein</fullName>
    </submittedName>
</protein>
<organism evidence="1 2">
    <name type="scientific">Hymenoscyphus albidus</name>
    <dbReference type="NCBI Taxonomy" id="595503"/>
    <lineage>
        <taxon>Eukaryota</taxon>
        <taxon>Fungi</taxon>
        <taxon>Dikarya</taxon>
        <taxon>Ascomycota</taxon>
        <taxon>Pezizomycotina</taxon>
        <taxon>Leotiomycetes</taxon>
        <taxon>Helotiales</taxon>
        <taxon>Helotiaceae</taxon>
        <taxon>Hymenoscyphus</taxon>
    </lineage>
</organism>
<name>A0A9N9Q8N5_9HELO</name>
<evidence type="ECO:0000313" key="1">
    <source>
        <dbReference type="EMBL" id="CAG8978046.1"/>
    </source>
</evidence>
<dbReference type="EMBL" id="CAJVRM010000240">
    <property type="protein sequence ID" value="CAG8978046.1"/>
    <property type="molecule type" value="Genomic_DNA"/>
</dbReference>
<reference evidence="1" key="1">
    <citation type="submission" date="2021-07" db="EMBL/GenBank/DDBJ databases">
        <authorList>
            <person name="Durling M."/>
        </authorList>
    </citation>
    <scope>NUCLEOTIDE SEQUENCE</scope>
</reference>
<dbReference type="OrthoDB" id="10281396at2759"/>
<dbReference type="Proteomes" id="UP000701801">
    <property type="component" value="Unassembled WGS sequence"/>
</dbReference>
<keyword evidence="2" id="KW-1185">Reference proteome</keyword>
<sequence>MENSTLRTIVQELNERPSAGSTSRHDWHISLRHDMGWHYSLFIYRQDIPDCFLTDSFVIENHPITDAEVLRMTCSILIEVLHRDLTLPWYRSTNDVDLGGRMADLMRSYGLQIWDIPAARPEVNRWANEAYNLFMSLRVGKEWFDLRDFERYFWI</sequence>